<dbReference type="RefSeq" id="WP_095069837.1">
    <property type="nucleotide sequence ID" value="NZ_LT899436.1"/>
</dbReference>
<keyword evidence="1" id="KW-0812">Transmembrane</keyword>
<reference evidence="2 3" key="1">
    <citation type="submission" date="2017-07" db="EMBL/GenBank/DDBJ databases">
        <authorList>
            <person name="Sun Z.S."/>
            <person name="Albrecht U."/>
            <person name="Echele G."/>
            <person name="Lee C.C."/>
        </authorList>
    </citation>
    <scope>NUCLEOTIDE SEQUENCE [LARGE SCALE GENOMIC DNA]</scope>
    <source>
        <strain evidence="3">type strain: KCTC 22618</strain>
    </source>
</reference>
<accession>A0A238U860</accession>
<evidence type="ECO:0000256" key="1">
    <source>
        <dbReference type="SAM" id="Phobius"/>
    </source>
</evidence>
<proteinExistence type="predicted"/>
<feature type="transmembrane region" description="Helical" evidence="1">
    <location>
        <begin position="86"/>
        <end position="105"/>
    </location>
</feature>
<keyword evidence="1" id="KW-0472">Membrane</keyword>
<sequence length="113" mass="12777">MKNSLSTKEKAAKDDFGKAKKIIKVVKKAISKELLWLLFVLIISIPIALIIAYIVSSEAEILNKQLSRDLEDISEIITHQRPAFTLIYTICVVGIYFSRMIVNAIKTLVNDKK</sequence>
<evidence type="ECO:0000313" key="2">
    <source>
        <dbReference type="EMBL" id="SNR14684.1"/>
    </source>
</evidence>
<dbReference type="OrthoDB" id="1454033at2"/>
<keyword evidence="3" id="KW-1185">Reference proteome</keyword>
<protein>
    <submittedName>
        <fullName evidence="2">Uncharacterized protein</fullName>
    </submittedName>
</protein>
<gene>
    <name evidence="2" type="ORF">TJEJU_0921</name>
</gene>
<dbReference type="Proteomes" id="UP000215214">
    <property type="component" value="Chromosome TJEJU"/>
</dbReference>
<dbReference type="KEGG" id="tje:TJEJU_0921"/>
<feature type="transmembrane region" description="Helical" evidence="1">
    <location>
        <begin position="34"/>
        <end position="55"/>
    </location>
</feature>
<keyword evidence="1" id="KW-1133">Transmembrane helix</keyword>
<dbReference type="EMBL" id="LT899436">
    <property type="protein sequence ID" value="SNR14684.1"/>
    <property type="molecule type" value="Genomic_DNA"/>
</dbReference>
<organism evidence="2 3">
    <name type="scientific">Tenacibaculum jejuense</name>
    <dbReference type="NCBI Taxonomy" id="584609"/>
    <lineage>
        <taxon>Bacteria</taxon>
        <taxon>Pseudomonadati</taxon>
        <taxon>Bacteroidota</taxon>
        <taxon>Flavobacteriia</taxon>
        <taxon>Flavobacteriales</taxon>
        <taxon>Flavobacteriaceae</taxon>
        <taxon>Tenacibaculum</taxon>
    </lineage>
</organism>
<name>A0A238U860_9FLAO</name>
<evidence type="ECO:0000313" key="3">
    <source>
        <dbReference type="Proteomes" id="UP000215214"/>
    </source>
</evidence>
<dbReference type="AlphaFoldDB" id="A0A238U860"/>